<dbReference type="InterPro" id="IPR011611">
    <property type="entry name" value="PfkB_dom"/>
</dbReference>
<evidence type="ECO:0000256" key="8">
    <source>
        <dbReference type="ARBA" id="ARBA00022777"/>
    </source>
</evidence>
<evidence type="ECO:0000259" key="12">
    <source>
        <dbReference type="Pfam" id="PF00294"/>
    </source>
</evidence>
<keyword evidence="5 11" id="KW-0808">Transferase</keyword>
<dbReference type="OrthoDB" id="432447at2759"/>
<evidence type="ECO:0000313" key="14">
    <source>
        <dbReference type="Proteomes" id="UP000008493"/>
    </source>
</evidence>
<comment type="similarity">
    <text evidence="3 11">Belongs to the carbohydrate kinase PfkB family.</text>
</comment>
<keyword evidence="7 11" id="KW-0547">Nucleotide-binding</keyword>
<evidence type="ECO:0000313" key="13">
    <source>
        <dbReference type="EMBL" id="EKM84309.1"/>
    </source>
</evidence>
<protein>
    <recommendedName>
        <fullName evidence="4 11">Adenosine kinase</fullName>
        <shortName evidence="11">AK</shortName>
        <ecNumber evidence="4 11">2.7.1.20</ecNumber>
    </recommendedName>
    <alternativeName>
        <fullName evidence="11">Adenosine 5'-phosphotransferase</fullName>
    </alternativeName>
</protein>
<comment type="catalytic activity">
    <reaction evidence="11">
        <text>adenosine + ATP = AMP + ADP + H(+)</text>
        <dbReference type="Rhea" id="RHEA:20824"/>
        <dbReference type="ChEBI" id="CHEBI:15378"/>
        <dbReference type="ChEBI" id="CHEBI:16335"/>
        <dbReference type="ChEBI" id="CHEBI:30616"/>
        <dbReference type="ChEBI" id="CHEBI:456215"/>
        <dbReference type="ChEBI" id="CHEBI:456216"/>
        <dbReference type="EC" id="2.7.1.20"/>
    </reaction>
</comment>
<dbReference type="OMA" id="RTMCTYL"/>
<accession>K5WBM5</accession>
<dbReference type="UniPathway" id="UPA00588">
    <property type="reaction ID" value="UER00659"/>
</dbReference>
<feature type="domain" description="Carbohydrate kinase PfkB" evidence="12">
    <location>
        <begin position="45"/>
        <end position="331"/>
    </location>
</feature>
<comment type="pathway">
    <text evidence="2 11">Purine metabolism; AMP biosynthesis via salvage pathway; AMP from adenosine: step 1/1.</text>
</comment>
<evidence type="ECO:0000256" key="9">
    <source>
        <dbReference type="ARBA" id="ARBA00022840"/>
    </source>
</evidence>
<evidence type="ECO:0000256" key="1">
    <source>
        <dbReference type="ARBA" id="ARBA00001946"/>
    </source>
</evidence>
<dbReference type="CDD" id="cd01168">
    <property type="entry name" value="adenosine_kinase"/>
    <property type="match status" value="1"/>
</dbReference>
<dbReference type="InterPro" id="IPR002173">
    <property type="entry name" value="Carboh/pur_kinase_PfkB_CS"/>
</dbReference>
<dbReference type="GeneID" id="18826173"/>
<dbReference type="GO" id="GO:0044209">
    <property type="term" value="P:AMP salvage"/>
    <property type="evidence" value="ECO:0007669"/>
    <property type="project" value="UniProtKB-UniRule"/>
</dbReference>
<dbReference type="GO" id="GO:0004001">
    <property type="term" value="F:adenosine kinase activity"/>
    <property type="evidence" value="ECO:0007669"/>
    <property type="project" value="UniProtKB-UniRule"/>
</dbReference>
<sequence>MASTTTTPESTKLFCLGNPLLDIQVLNGEKYLEKYGLNYDEIVKDKVIYVAGGASQNTARGAAYILPPNSVVYAGCVGNDDFHTQLQSANNREGVQSLYQIKTDDKTGACAVIITGHDRSLVTTLRSAEKLELRHLESDGVLPFIEAASVIYVEGYFLTHGTEIVEWLSKKASASNKTFIMNLSAPFIAQFFTSNIQKILPHIDILIGNESEASAWATATNYPGSPTDLQGIAQSLSTSTKSNTLRKRTVIFTHGDQQTVVVAGPNEKAINVPVNPLTKDEIVDTNGAGDAFAGGFVAGYILKKGLEESVLLGHQLAAMCVQQSGPQYKFPKVNLL</sequence>
<keyword evidence="14" id="KW-1185">Reference proteome</keyword>
<dbReference type="AlphaFoldDB" id="K5WBM5"/>
<keyword evidence="8 11" id="KW-0418">Kinase</keyword>
<dbReference type="Gene3D" id="3.30.1110.10">
    <property type="match status" value="1"/>
</dbReference>
<dbReference type="PRINTS" id="PR00989">
    <property type="entry name" value="ADENOKINASE"/>
</dbReference>
<dbReference type="KEGG" id="abp:AGABI1DRAFT124631"/>
<evidence type="ECO:0000256" key="10">
    <source>
        <dbReference type="PIRSR" id="PIRSR601805-1"/>
    </source>
</evidence>
<evidence type="ECO:0000256" key="5">
    <source>
        <dbReference type="ARBA" id="ARBA00022679"/>
    </source>
</evidence>
<reference evidence="14" key="1">
    <citation type="journal article" date="2012" name="Proc. Natl. Acad. Sci. U.S.A.">
        <title>Genome sequence of the button mushroom Agaricus bisporus reveals mechanisms governing adaptation to a humic-rich ecological niche.</title>
        <authorList>
            <person name="Morin E."/>
            <person name="Kohler A."/>
            <person name="Baker A.R."/>
            <person name="Foulongne-Oriol M."/>
            <person name="Lombard V."/>
            <person name="Nagy L.G."/>
            <person name="Ohm R.A."/>
            <person name="Patyshakuliyeva A."/>
            <person name="Brun A."/>
            <person name="Aerts A.L."/>
            <person name="Bailey A.M."/>
            <person name="Billette C."/>
            <person name="Coutinho P.M."/>
            <person name="Deakin G."/>
            <person name="Doddapaneni H."/>
            <person name="Floudas D."/>
            <person name="Grimwood J."/>
            <person name="Hilden K."/>
            <person name="Kuees U."/>
            <person name="LaButti K.M."/>
            <person name="Lapidus A."/>
            <person name="Lindquist E.A."/>
            <person name="Lucas S.M."/>
            <person name="Murat C."/>
            <person name="Riley R.W."/>
            <person name="Salamov A.A."/>
            <person name="Schmutz J."/>
            <person name="Subramanian V."/>
            <person name="Woesten H.A.B."/>
            <person name="Xu J."/>
            <person name="Eastwood D.C."/>
            <person name="Foster G.D."/>
            <person name="Sonnenberg A.S."/>
            <person name="Cullen D."/>
            <person name="de Vries R.P."/>
            <person name="Lundell T."/>
            <person name="Hibbett D.S."/>
            <person name="Henrissat B."/>
            <person name="Burton K.S."/>
            <person name="Kerrigan R.W."/>
            <person name="Challen M.P."/>
            <person name="Grigoriev I.V."/>
            <person name="Martin F."/>
        </authorList>
    </citation>
    <scope>NUCLEOTIDE SEQUENCE [LARGE SCALE GENOMIC DNA]</scope>
    <source>
        <strain evidence="14">JB137-S8 / ATCC MYA-4627 / FGSC 10392</strain>
    </source>
</reference>
<dbReference type="PANTHER" id="PTHR45769">
    <property type="entry name" value="ADENOSINE KINASE"/>
    <property type="match status" value="1"/>
</dbReference>
<dbReference type="STRING" id="597362.K5WBM5"/>
<dbReference type="EC" id="2.7.1.20" evidence="4 11"/>
<dbReference type="GO" id="GO:0006144">
    <property type="term" value="P:purine nucleobase metabolic process"/>
    <property type="evidence" value="ECO:0007669"/>
    <property type="project" value="TreeGrafter"/>
</dbReference>
<dbReference type="InParanoid" id="K5WBM5"/>
<keyword evidence="6 11" id="KW-0660">Purine salvage</keyword>
<feature type="active site" description="Proton acceptor" evidence="10">
    <location>
        <position position="290"/>
    </location>
</feature>
<dbReference type="Proteomes" id="UP000008493">
    <property type="component" value="Unassembled WGS sequence"/>
</dbReference>
<name>K5WBM5_AGABU</name>
<evidence type="ECO:0000256" key="7">
    <source>
        <dbReference type="ARBA" id="ARBA00022741"/>
    </source>
</evidence>
<dbReference type="InterPro" id="IPR029056">
    <property type="entry name" value="Ribokinase-like"/>
</dbReference>
<organism evidence="13 14">
    <name type="scientific">Agaricus bisporus var. burnettii (strain JB137-S8 / ATCC MYA-4627 / FGSC 10392)</name>
    <name type="common">White button mushroom</name>
    <dbReference type="NCBI Taxonomy" id="597362"/>
    <lineage>
        <taxon>Eukaryota</taxon>
        <taxon>Fungi</taxon>
        <taxon>Dikarya</taxon>
        <taxon>Basidiomycota</taxon>
        <taxon>Agaricomycotina</taxon>
        <taxon>Agaricomycetes</taxon>
        <taxon>Agaricomycetidae</taxon>
        <taxon>Agaricales</taxon>
        <taxon>Agaricineae</taxon>
        <taxon>Agaricaceae</taxon>
        <taxon>Agaricus</taxon>
    </lineage>
</organism>
<dbReference type="PROSITE" id="PS00584">
    <property type="entry name" value="PFKB_KINASES_2"/>
    <property type="match status" value="1"/>
</dbReference>
<dbReference type="EMBL" id="JH971385">
    <property type="protein sequence ID" value="EKM84309.1"/>
    <property type="molecule type" value="Genomic_DNA"/>
</dbReference>
<comment type="cofactor">
    <cofactor evidence="1 11">
        <name>Mg(2+)</name>
        <dbReference type="ChEBI" id="CHEBI:18420"/>
    </cofactor>
</comment>
<comment type="function">
    <text evidence="11">ATP dependent phosphorylation of adenosine and other related nucleoside analogs to monophosphate derivatives.</text>
</comment>
<evidence type="ECO:0000256" key="3">
    <source>
        <dbReference type="ARBA" id="ARBA00010688"/>
    </source>
</evidence>
<dbReference type="eggNOG" id="KOG2854">
    <property type="taxonomic scope" value="Eukaryota"/>
</dbReference>
<gene>
    <name evidence="13" type="ORF">AGABI1DRAFT_124631</name>
</gene>
<dbReference type="PANTHER" id="PTHR45769:SF3">
    <property type="entry name" value="ADENOSINE KINASE"/>
    <property type="match status" value="1"/>
</dbReference>
<dbReference type="HOGENOM" id="CLU_045832_1_0_1"/>
<keyword evidence="9 11" id="KW-0067">ATP-binding</keyword>
<dbReference type="FunCoup" id="K5WBM5">
    <property type="interactions" value="462"/>
</dbReference>
<dbReference type="Pfam" id="PF00294">
    <property type="entry name" value="PfkB"/>
    <property type="match status" value="1"/>
</dbReference>
<dbReference type="RefSeq" id="XP_007325927.1">
    <property type="nucleotide sequence ID" value="XM_007325865.1"/>
</dbReference>
<evidence type="ECO:0000256" key="2">
    <source>
        <dbReference type="ARBA" id="ARBA00004801"/>
    </source>
</evidence>
<evidence type="ECO:0000256" key="4">
    <source>
        <dbReference type="ARBA" id="ARBA00012119"/>
    </source>
</evidence>
<evidence type="ECO:0000256" key="6">
    <source>
        <dbReference type="ARBA" id="ARBA00022726"/>
    </source>
</evidence>
<dbReference type="GO" id="GO:0005634">
    <property type="term" value="C:nucleus"/>
    <property type="evidence" value="ECO:0007669"/>
    <property type="project" value="TreeGrafter"/>
</dbReference>
<dbReference type="GO" id="GO:0006166">
    <property type="term" value="P:purine ribonucleoside salvage"/>
    <property type="evidence" value="ECO:0007669"/>
    <property type="project" value="UniProtKB-KW"/>
</dbReference>
<keyword evidence="11" id="KW-0460">Magnesium</keyword>
<dbReference type="Gene3D" id="3.40.1190.20">
    <property type="match status" value="1"/>
</dbReference>
<dbReference type="GO" id="GO:0005524">
    <property type="term" value="F:ATP binding"/>
    <property type="evidence" value="ECO:0007669"/>
    <property type="project" value="UniProtKB-UniRule"/>
</dbReference>
<dbReference type="GO" id="GO:0005829">
    <property type="term" value="C:cytosol"/>
    <property type="evidence" value="ECO:0007669"/>
    <property type="project" value="TreeGrafter"/>
</dbReference>
<evidence type="ECO:0000256" key="11">
    <source>
        <dbReference type="RuleBase" id="RU368116"/>
    </source>
</evidence>
<dbReference type="SUPFAM" id="SSF53613">
    <property type="entry name" value="Ribokinase-like"/>
    <property type="match status" value="1"/>
</dbReference>
<proteinExistence type="inferred from homology"/>
<dbReference type="InterPro" id="IPR001805">
    <property type="entry name" value="Adenokinase"/>
</dbReference>